<protein>
    <submittedName>
        <fullName evidence="2">Uncharacterized protein</fullName>
    </submittedName>
</protein>
<dbReference type="EMBL" id="QXFU01000687">
    <property type="protein sequence ID" value="KAE9024400.1"/>
    <property type="molecule type" value="Genomic_DNA"/>
</dbReference>
<evidence type="ECO:0000256" key="1">
    <source>
        <dbReference type="SAM" id="Phobius"/>
    </source>
</evidence>
<feature type="transmembrane region" description="Helical" evidence="1">
    <location>
        <begin position="117"/>
        <end position="141"/>
    </location>
</feature>
<name>A0A6A3M260_9STRA</name>
<keyword evidence="1" id="KW-0812">Transmembrane</keyword>
<keyword evidence="1" id="KW-0472">Membrane</keyword>
<dbReference type="OrthoDB" id="99291at2759"/>
<reference evidence="2 3" key="1">
    <citation type="submission" date="2018-09" db="EMBL/GenBank/DDBJ databases">
        <title>Genomic investigation of the strawberry pathogen Phytophthora fragariae indicates pathogenicity is determined by transcriptional variation in three key races.</title>
        <authorList>
            <person name="Adams T.M."/>
            <person name="Armitage A.D."/>
            <person name="Sobczyk M.K."/>
            <person name="Bates H.J."/>
            <person name="Dunwell J.M."/>
            <person name="Nellist C.F."/>
            <person name="Harrison R.J."/>
        </authorList>
    </citation>
    <scope>NUCLEOTIDE SEQUENCE [LARGE SCALE GENOMIC DNA]</scope>
    <source>
        <strain evidence="2 3">SCRP324</strain>
    </source>
</reference>
<dbReference type="Proteomes" id="UP000435112">
    <property type="component" value="Unassembled WGS sequence"/>
</dbReference>
<comment type="caution">
    <text evidence="2">The sequence shown here is derived from an EMBL/GenBank/DDBJ whole genome shotgun (WGS) entry which is preliminary data.</text>
</comment>
<keyword evidence="1" id="KW-1133">Transmembrane helix</keyword>
<feature type="transmembrane region" description="Helical" evidence="1">
    <location>
        <begin position="47"/>
        <end position="68"/>
    </location>
</feature>
<organism evidence="2 3">
    <name type="scientific">Phytophthora rubi</name>
    <dbReference type="NCBI Taxonomy" id="129364"/>
    <lineage>
        <taxon>Eukaryota</taxon>
        <taxon>Sar</taxon>
        <taxon>Stramenopiles</taxon>
        <taxon>Oomycota</taxon>
        <taxon>Peronosporomycetes</taxon>
        <taxon>Peronosporales</taxon>
        <taxon>Peronosporaceae</taxon>
        <taxon>Phytophthora</taxon>
    </lineage>
</organism>
<proteinExistence type="predicted"/>
<feature type="transmembrane region" description="Helical" evidence="1">
    <location>
        <begin position="272"/>
        <end position="291"/>
    </location>
</feature>
<feature type="transmembrane region" description="Helical" evidence="1">
    <location>
        <begin position="185"/>
        <end position="206"/>
    </location>
</feature>
<feature type="transmembrane region" description="Helical" evidence="1">
    <location>
        <begin position="428"/>
        <end position="449"/>
    </location>
</feature>
<sequence length="456" mass="50391">MAGVNERMQKLVARMIHRWEAVQVELHGHYSIERFTALSEYSRSTGFWRALVILPLTPLPSLIVVALIDAMPLESIDKGVAHSGTSWVRATLTCFIYTHCAIEQIRLYSPSLKLQPVAALSISIPAALLTNLLAFGLSVFVCYPLPFVTVMMSFPWLGFTTFFLLRVCGAHMRANPEAVKDVVRFATVGGAQITIVLIYAVFNTIFTNLSPTYQPLFALLIPVFKVVQKNVLSRLLSGRDDTKPQVVILNVEIFNALFISTCMQNAQSIGTSITLIVVDLLVAAISLVDLYRMVNDVKKVMDKLKLGSNALIMTAERVLESYPATANRRFTSSRQRSNAWTGGSPPRVATISLKKKKVLPTMRMEAGEYEIPIPISQSTSVGDVSTLSLARLGSNDAPAELPSASPTIGLSLLTNREHYLLLKKALQVLFFTEFMILVEFTEVLVPVIYGSSWIGY</sequence>
<accession>A0A6A3M260</accession>
<evidence type="ECO:0000313" key="3">
    <source>
        <dbReference type="Proteomes" id="UP000435112"/>
    </source>
</evidence>
<dbReference type="AlphaFoldDB" id="A0A6A3M260"/>
<evidence type="ECO:0000313" key="2">
    <source>
        <dbReference type="EMBL" id="KAE9024400.1"/>
    </source>
</evidence>
<gene>
    <name evidence="2" type="ORF">PR002_g11452</name>
</gene>
<feature type="transmembrane region" description="Helical" evidence="1">
    <location>
        <begin position="147"/>
        <end position="165"/>
    </location>
</feature>